<dbReference type="PANTHER" id="PTHR34573:SF1">
    <property type="entry name" value="VITAMIN K EPOXIDE REDUCTASE DOMAIN-CONTAINING PROTEIN"/>
    <property type="match status" value="1"/>
</dbReference>
<evidence type="ECO:0000256" key="7">
    <source>
        <dbReference type="ARBA" id="ARBA00023136"/>
    </source>
</evidence>
<name>A0A1F6Y2J8_9BACT</name>
<comment type="caution">
    <text evidence="12">The sequence shown here is derived from an EMBL/GenBank/DDBJ whole genome shotgun (WGS) entry which is preliminary data.</text>
</comment>
<evidence type="ECO:0000256" key="3">
    <source>
        <dbReference type="ARBA" id="ARBA00022692"/>
    </source>
</evidence>
<evidence type="ECO:0000256" key="10">
    <source>
        <dbReference type="SAM" id="Phobius"/>
    </source>
</evidence>
<dbReference type="Gene3D" id="1.20.1440.130">
    <property type="entry name" value="VKOR domain"/>
    <property type="match status" value="1"/>
</dbReference>
<dbReference type="InterPro" id="IPR038354">
    <property type="entry name" value="VKOR_sf"/>
</dbReference>
<feature type="transmembrane region" description="Helical" evidence="10">
    <location>
        <begin position="129"/>
        <end position="148"/>
    </location>
</feature>
<comment type="subcellular location">
    <subcellularLocation>
        <location evidence="1">Membrane</location>
        <topology evidence="1">Multi-pass membrane protein</topology>
    </subcellularLocation>
</comment>
<gene>
    <name evidence="12" type="ORF">A3I23_02095</name>
</gene>
<comment type="similarity">
    <text evidence="2">Belongs to the VKOR family.</text>
</comment>
<dbReference type="InterPro" id="IPR044698">
    <property type="entry name" value="VKOR/LTO1"/>
</dbReference>
<evidence type="ECO:0000256" key="8">
    <source>
        <dbReference type="ARBA" id="ARBA00023157"/>
    </source>
</evidence>
<dbReference type="PANTHER" id="PTHR34573">
    <property type="entry name" value="VKC DOMAIN-CONTAINING PROTEIN"/>
    <property type="match status" value="1"/>
</dbReference>
<sequence length="159" mass="18044">MRLDEDIWTQIIIFILGVCGFLVAKHIRNHKTKNTPLVCPINFDCHTVVHSDYAKFLGMPVEVFGMVYYAVVSLAYLFFILMPDSLRGGLNILQIDLVVLLIIMSLVAFLFSAYLIAVQIFILKKGCSWCIVSAFICLCIFFLTALNYDFSSIAQIFIK</sequence>
<evidence type="ECO:0000256" key="5">
    <source>
        <dbReference type="ARBA" id="ARBA00022989"/>
    </source>
</evidence>
<dbReference type="CDD" id="cd12916">
    <property type="entry name" value="VKOR_1"/>
    <property type="match status" value="1"/>
</dbReference>
<evidence type="ECO:0000256" key="4">
    <source>
        <dbReference type="ARBA" id="ARBA00022719"/>
    </source>
</evidence>
<keyword evidence="6" id="KW-0560">Oxidoreductase</keyword>
<dbReference type="Proteomes" id="UP000177693">
    <property type="component" value="Unassembled WGS sequence"/>
</dbReference>
<keyword evidence="3 10" id="KW-0812">Transmembrane</keyword>
<organism evidence="12 13">
    <name type="scientific">Candidatus Nomurabacteria bacterium RIFCSPLOWO2_02_FULL_40_67</name>
    <dbReference type="NCBI Taxonomy" id="1801787"/>
    <lineage>
        <taxon>Bacteria</taxon>
        <taxon>Candidatus Nomuraibacteriota</taxon>
    </lineage>
</organism>
<dbReference type="Pfam" id="PF07884">
    <property type="entry name" value="VKOR"/>
    <property type="match status" value="1"/>
</dbReference>
<dbReference type="AlphaFoldDB" id="A0A1F6Y2J8"/>
<proteinExistence type="inferred from homology"/>
<evidence type="ECO:0000256" key="1">
    <source>
        <dbReference type="ARBA" id="ARBA00004141"/>
    </source>
</evidence>
<dbReference type="SMART" id="SM00756">
    <property type="entry name" value="VKc"/>
    <property type="match status" value="1"/>
</dbReference>
<feature type="transmembrane region" description="Helical" evidence="10">
    <location>
        <begin position="6"/>
        <end position="24"/>
    </location>
</feature>
<keyword evidence="7 10" id="KW-0472">Membrane</keyword>
<evidence type="ECO:0000313" key="12">
    <source>
        <dbReference type="EMBL" id="OGJ00594.1"/>
    </source>
</evidence>
<evidence type="ECO:0000256" key="2">
    <source>
        <dbReference type="ARBA" id="ARBA00006214"/>
    </source>
</evidence>
<feature type="transmembrane region" description="Helical" evidence="10">
    <location>
        <begin position="97"/>
        <end position="117"/>
    </location>
</feature>
<dbReference type="GO" id="GO:0048038">
    <property type="term" value="F:quinone binding"/>
    <property type="evidence" value="ECO:0007669"/>
    <property type="project" value="UniProtKB-KW"/>
</dbReference>
<feature type="domain" description="Vitamin K epoxide reductase" evidence="11">
    <location>
        <begin position="6"/>
        <end position="148"/>
    </location>
</feature>
<dbReference type="GO" id="GO:0016020">
    <property type="term" value="C:membrane"/>
    <property type="evidence" value="ECO:0007669"/>
    <property type="project" value="UniProtKB-SubCell"/>
</dbReference>
<evidence type="ECO:0000256" key="9">
    <source>
        <dbReference type="ARBA" id="ARBA00023284"/>
    </source>
</evidence>
<keyword evidence="8" id="KW-1015">Disulfide bond</keyword>
<evidence type="ECO:0000259" key="11">
    <source>
        <dbReference type="SMART" id="SM00756"/>
    </source>
</evidence>
<evidence type="ECO:0000256" key="6">
    <source>
        <dbReference type="ARBA" id="ARBA00023002"/>
    </source>
</evidence>
<dbReference type="GO" id="GO:0016491">
    <property type="term" value="F:oxidoreductase activity"/>
    <property type="evidence" value="ECO:0007669"/>
    <property type="project" value="UniProtKB-KW"/>
</dbReference>
<reference evidence="12 13" key="1">
    <citation type="journal article" date="2016" name="Nat. Commun.">
        <title>Thousands of microbial genomes shed light on interconnected biogeochemical processes in an aquifer system.</title>
        <authorList>
            <person name="Anantharaman K."/>
            <person name="Brown C.T."/>
            <person name="Hug L.A."/>
            <person name="Sharon I."/>
            <person name="Castelle C.J."/>
            <person name="Probst A.J."/>
            <person name="Thomas B.C."/>
            <person name="Singh A."/>
            <person name="Wilkins M.J."/>
            <person name="Karaoz U."/>
            <person name="Brodie E.L."/>
            <person name="Williams K.H."/>
            <person name="Hubbard S.S."/>
            <person name="Banfield J.F."/>
        </authorList>
    </citation>
    <scope>NUCLEOTIDE SEQUENCE [LARGE SCALE GENOMIC DNA]</scope>
</reference>
<accession>A0A1F6Y2J8</accession>
<keyword evidence="9" id="KW-0676">Redox-active center</keyword>
<keyword evidence="5 10" id="KW-1133">Transmembrane helix</keyword>
<protein>
    <recommendedName>
        <fullName evidence="11">Vitamin K epoxide reductase domain-containing protein</fullName>
    </recommendedName>
</protein>
<feature type="transmembrane region" description="Helical" evidence="10">
    <location>
        <begin position="63"/>
        <end position="82"/>
    </location>
</feature>
<dbReference type="EMBL" id="MFVL01000033">
    <property type="protein sequence ID" value="OGJ00594.1"/>
    <property type="molecule type" value="Genomic_DNA"/>
</dbReference>
<evidence type="ECO:0000313" key="13">
    <source>
        <dbReference type="Proteomes" id="UP000177693"/>
    </source>
</evidence>
<dbReference type="InterPro" id="IPR012932">
    <property type="entry name" value="VKOR"/>
</dbReference>
<keyword evidence="4" id="KW-0874">Quinone</keyword>